<sequence>MRPQSRTRVHTDGVLFAFGRMIYYWDPLIGEPFEVVERPGIVTSIAYSHNWQGQPRIWDACRDGKVRIDLGEEIEAEMDWPIGCLAFIDEHDLESEKWLKKPILFLIPEIAREEGTKITFHDLRGDVVAQIKTRTNYEYDQSSDPQVVICEGGLFWACGWSTVFRGFSTKAADGSFLASNLLLAPTVGRHNFLIAHCHNDSTHPEGVIVSTRDKRVLLTYNHRDFGFPRVAGCFRIREEQRLFLVGGETENCGHGVAMIMTVCEVDLSPPIGQKVAPKVISRLIRPAEHCDYANPFLAESLADLRRFEALKEIMDEYHYR</sequence>
<reference evidence="1 2" key="1">
    <citation type="submission" date="2017-07" db="EMBL/GenBank/DDBJ databases">
        <title>Mechanisms for carbon and nitrogen cycling indicate functional differentiation within the Candidate Phyla Radiation.</title>
        <authorList>
            <person name="Danczak R.E."/>
            <person name="Johnston M.D."/>
            <person name="Kenah C."/>
            <person name="Slattery M."/>
            <person name="Wrighton K.C."/>
            <person name="Wilkins M.J."/>
        </authorList>
    </citation>
    <scope>NUCLEOTIDE SEQUENCE [LARGE SCALE GENOMIC DNA]</scope>
    <source>
        <strain evidence="1">Licking1014_96</strain>
    </source>
</reference>
<proteinExistence type="predicted"/>
<comment type="caution">
    <text evidence="1">The sequence shown here is derived from an EMBL/GenBank/DDBJ whole genome shotgun (WGS) entry which is preliminary data.</text>
</comment>
<dbReference type="Proteomes" id="UP000318296">
    <property type="component" value="Unassembled WGS sequence"/>
</dbReference>
<accession>A0A554LH29</accession>
<dbReference type="AlphaFoldDB" id="A0A554LH29"/>
<gene>
    <name evidence="1" type="ORF">CEN92_76</name>
</gene>
<dbReference type="EMBL" id="VMGH01000010">
    <property type="protein sequence ID" value="TSC92183.1"/>
    <property type="molecule type" value="Genomic_DNA"/>
</dbReference>
<name>A0A554LH29_9BACT</name>
<evidence type="ECO:0000313" key="2">
    <source>
        <dbReference type="Proteomes" id="UP000318296"/>
    </source>
</evidence>
<protein>
    <submittedName>
        <fullName evidence="1">Uncharacterized protein</fullName>
    </submittedName>
</protein>
<organism evidence="1 2">
    <name type="scientific">Candidatus Berkelbacteria bacterium Licking1014_96</name>
    <dbReference type="NCBI Taxonomy" id="2017149"/>
    <lineage>
        <taxon>Bacteria</taxon>
        <taxon>Candidatus Berkelbacteria</taxon>
    </lineage>
</organism>
<evidence type="ECO:0000313" key="1">
    <source>
        <dbReference type="EMBL" id="TSC92183.1"/>
    </source>
</evidence>